<dbReference type="InterPro" id="IPR050794">
    <property type="entry name" value="CPA2_transporter"/>
</dbReference>
<evidence type="ECO:0000256" key="5">
    <source>
        <dbReference type="ARBA" id="ARBA00023065"/>
    </source>
</evidence>
<feature type="transmembrane region" description="Helical" evidence="7">
    <location>
        <begin position="125"/>
        <end position="144"/>
    </location>
</feature>
<keyword evidence="3 7" id="KW-0812">Transmembrane</keyword>
<feature type="domain" description="Cation/H+ exchanger transmembrane" evidence="8">
    <location>
        <begin position="71"/>
        <end position="457"/>
    </location>
</feature>
<keyword evidence="4 7" id="KW-1133">Transmembrane helix</keyword>
<gene>
    <name evidence="9" type="ORF">I1A49_42365</name>
</gene>
<evidence type="ECO:0000256" key="6">
    <source>
        <dbReference type="ARBA" id="ARBA00023136"/>
    </source>
</evidence>
<comment type="subcellular location">
    <subcellularLocation>
        <location evidence="1">Membrane</location>
        <topology evidence="1">Multi-pass membrane protein</topology>
    </subcellularLocation>
</comment>
<keyword evidence="5" id="KW-0406">Ion transport</keyword>
<feature type="transmembrane region" description="Helical" evidence="7">
    <location>
        <begin position="191"/>
        <end position="212"/>
    </location>
</feature>
<evidence type="ECO:0000313" key="9">
    <source>
        <dbReference type="EMBL" id="QPI60682.1"/>
    </source>
</evidence>
<evidence type="ECO:0000313" key="10">
    <source>
        <dbReference type="Proteomes" id="UP000663421"/>
    </source>
</evidence>
<dbReference type="InterPro" id="IPR038770">
    <property type="entry name" value="Na+/solute_symporter_sf"/>
</dbReference>
<organism evidence="9 10">
    <name type="scientific">Streptomyces malaysiensis</name>
    <dbReference type="NCBI Taxonomy" id="92644"/>
    <lineage>
        <taxon>Bacteria</taxon>
        <taxon>Bacillati</taxon>
        <taxon>Actinomycetota</taxon>
        <taxon>Actinomycetes</taxon>
        <taxon>Kitasatosporales</taxon>
        <taxon>Streptomycetaceae</taxon>
        <taxon>Streptomyces</taxon>
        <taxon>Streptomyces violaceusniger group</taxon>
    </lineage>
</organism>
<evidence type="ECO:0000256" key="1">
    <source>
        <dbReference type="ARBA" id="ARBA00004141"/>
    </source>
</evidence>
<accession>A0ABX6WH02</accession>
<feature type="transmembrane region" description="Helical" evidence="7">
    <location>
        <begin position="256"/>
        <end position="275"/>
    </location>
</feature>
<keyword evidence="6 7" id="KW-0472">Membrane</keyword>
<feature type="transmembrane region" description="Helical" evidence="7">
    <location>
        <begin position="87"/>
        <end position="105"/>
    </location>
</feature>
<evidence type="ECO:0000256" key="7">
    <source>
        <dbReference type="SAM" id="Phobius"/>
    </source>
</evidence>
<name>A0ABX6WH02_STRMQ</name>
<dbReference type="Pfam" id="PF00999">
    <property type="entry name" value="Na_H_Exchanger"/>
    <property type="match status" value="1"/>
</dbReference>
<dbReference type="Proteomes" id="UP000663421">
    <property type="component" value="Chromosome"/>
</dbReference>
<sequence>MRCAERLRPVEPVTSVFADVIPVGVLDRDAKESLSAERGETANVGQNAIAARSAEAVSGDLLAGLAVILAVAFVFSRLAVRMRQPAVVGEIIAGIALGPSLLGLFPGNPTEAVLPADTRPILQALSQLGLVLFMFGIGYGLDLFHLRGNSRQVTLISLGSVTLPFALGAGLAAILYPWYDKSQLSTDGALAPVLFLGAAMSITAFPVLARIVAERGMRRSRVGVMALACAAIEDFLAWCVLAVIVVVITAGGPWPLVRMVLESALFLLLLAYAVRRGLRWLLAPERRWAIGGPLIHAIVLTGLLLSAWATTEIGLHAVFGAFAFGVAVPRAEIEASAPEVAERIEQTSLFLLPVFFTVTGLSVDPRGLGEHGITIVFAVILVACTGKFVGAAVSARLSGVSRSESVVLGVLLNARGLTELVILNVGLELGVLDSQMFTVMVIMALVTTVMTGPLLQRLGFHQEIRPAFGSRKSVGTSV</sequence>
<dbReference type="PANTHER" id="PTHR32468:SF0">
    <property type="entry name" value="K(+)_H(+) ANTIPORTER 1"/>
    <property type="match status" value="1"/>
</dbReference>
<dbReference type="PANTHER" id="PTHR32468">
    <property type="entry name" value="CATION/H + ANTIPORTER"/>
    <property type="match status" value="1"/>
</dbReference>
<evidence type="ECO:0000256" key="2">
    <source>
        <dbReference type="ARBA" id="ARBA00022448"/>
    </source>
</evidence>
<feature type="transmembrane region" description="Helical" evidence="7">
    <location>
        <begin position="406"/>
        <end position="425"/>
    </location>
</feature>
<feature type="transmembrane region" description="Helical" evidence="7">
    <location>
        <begin position="224"/>
        <end position="250"/>
    </location>
</feature>
<evidence type="ECO:0000256" key="4">
    <source>
        <dbReference type="ARBA" id="ARBA00022989"/>
    </source>
</evidence>
<keyword evidence="2" id="KW-0813">Transport</keyword>
<feature type="transmembrane region" description="Helical" evidence="7">
    <location>
        <begin position="375"/>
        <end position="394"/>
    </location>
</feature>
<dbReference type="EMBL" id="CP065050">
    <property type="protein sequence ID" value="QPI60682.1"/>
    <property type="molecule type" value="Genomic_DNA"/>
</dbReference>
<feature type="transmembrane region" description="Helical" evidence="7">
    <location>
        <begin position="156"/>
        <end position="179"/>
    </location>
</feature>
<feature type="transmembrane region" description="Helical" evidence="7">
    <location>
        <begin position="287"/>
        <end position="307"/>
    </location>
</feature>
<keyword evidence="10" id="KW-1185">Reference proteome</keyword>
<evidence type="ECO:0000256" key="3">
    <source>
        <dbReference type="ARBA" id="ARBA00022692"/>
    </source>
</evidence>
<dbReference type="InterPro" id="IPR006153">
    <property type="entry name" value="Cation/H_exchanger_TM"/>
</dbReference>
<feature type="transmembrane region" description="Helical" evidence="7">
    <location>
        <begin position="61"/>
        <end position="80"/>
    </location>
</feature>
<reference evidence="9 10" key="1">
    <citation type="submission" date="2020-11" db="EMBL/GenBank/DDBJ databases">
        <title>Complete genome sequence unveiled secondary metabolic potentials in Streptomyces solisilvae HNM0141.</title>
        <authorList>
            <person name="Huang X."/>
        </authorList>
    </citation>
    <scope>NUCLEOTIDE SEQUENCE [LARGE SCALE GENOMIC DNA]</scope>
    <source>
        <strain evidence="9 10">HNM0141</strain>
    </source>
</reference>
<evidence type="ECO:0000259" key="8">
    <source>
        <dbReference type="Pfam" id="PF00999"/>
    </source>
</evidence>
<proteinExistence type="predicted"/>
<feature type="transmembrane region" description="Helical" evidence="7">
    <location>
        <begin position="437"/>
        <end position="455"/>
    </location>
</feature>
<dbReference type="Gene3D" id="1.20.1530.20">
    <property type="match status" value="1"/>
</dbReference>
<protein>
    <submittedName>
        <fullName evidence="9">Cation:proton antiporter</fullName>
    </submittedName>
</protein>